<dbReference type="AlphaFoldDB" id="A0A4C1SE43"/>
<keyword evidence="2" id="KW-1185">Reference proteome</keyword>
<protein>
    <submittedName>
        <fullName evidence="1">Uncharacterized protein</fullName>
    </submittedName>
</protein>
<organism evidence="1 2">
    <name type="scientific">Eumeta variegata</name>
    <name type="common">Bagworm moth</name>
    <name type="synonym">Eumeta japonica</name>
    <dbReference type="NCBI Taxonomy" id="151549"/>
    <lineage>
        <taxon>Eukaryota</taxon>
        <taxon>Metazoa</taxon>
        <taxon>Ecdysozoa</taxon>
        <taxon>Arthropoda</taxon>
        <taxon>Hexapoda</taxon>
        <taxon>Insecta</taxon>
        <taxon>Pterygota</taxon>
        <taxon>Neoptera</taxon>
        <taxon>Endopterygota</taxon>
        <taxon>Lepidoptera</taxon>
        <taxon>Glossata</taxon>
        <taxon>Ditrysia</taxon>
        <taxon>Tineoidea</taxon>
        <taxon>Psychidae</taxon>
        <taxon>Oiketicinae</taxon>
        <taxon>Eumeta</taxon>
    </lineage>
</organism>
<reference evidence="1 2" key="1">
    <citation type="journal article" date="2019" name="Commun. Biol.">
        <title>The bagworm genome reveals a unique fibroin gene that provides high tensile strength.</title>
        <authorList>
            <person name="Kono N."/>
            <person name="Nakamura H."/>
            <person name="Ohtoshi R."/>
            <person name="Tomita M."/>
            <person name="Numata K."/>
            <person name="Arakawa K."/>
        </authorList>
    </citation>
    <scope>NUCLEOTIDE SEQUENCE [LARGE SCALE GENOMIC DNA]</scope>
</reference>
<proteinExistence type="predicted"/>
<dbReference type="EMBL" id="BGZK01000005">
    <property type="protein sequence ID" value="GBP00453.1"/>
    <property type="molecule type" value="Genomic_DNA"/>
</dbReference>
<evidence type="ECO:0000313" key="2">
    <source>
        <dbReference type="Proteomes" id="UP000299102"/>
    </source>
</evidence>
<gene>
    <name evidence="1" type="ORF">EVAR_995_1</name>
</gene>
<comment type="caution">
    <text evidence="1">The sequence shown here is derived from an EMBL/GenBank/DDBJ whole genome shotgun (WGS) entry which is preliminary data.</text>
</comment>
<sequence>MCKSFDNAFSCHISHYHATSFAPMPRRSLERLYARINTGLRAQSGRPPSPRFSLTFPPAQLPRGNVRFFPARHSYLRRARTAPDSRIRRNNDISLRYEGHTNTRVTRVDGHCRPWTLACPECIAGLLRRNRISDVGNTKPVEGECDDEEGLGPPEISLTGRNATAEAVTSRLYFIRVLHLTGRTNPFLCYSKVDHN</sequence>
<name>A0A4C1SE43_EUMVA</name>
<accession>A0A4C1SE43</accession>
<evidence type="ECO:0000313" key="1">
    <source>
        <dbReference type="EMBL" id="GBP00453.1"/>
    </source>
</evidence>
<dbReference type="Proteomes" id="UP000299102">
    <property type="component" value="Unassembled WGS sequence"/>
</dbReference>